<dbReference type="InterPro" id="IPR013328">
    <property type="entry name" value="6PGD_dom2"/>
</dbReference>
<feature type="binding site" evidence="14">
    <location>
        <position position="268"/>
    </location>
    <ligand>
        <name>sn-glycerol 3-phosphate</name>
        <dbReference type="ChEBI" id="CHEBI:57597"/>
    </ligand>
</feature>
<evidence type="ECO:0000313" key="22">
    <source>
        <dbReference type="Proteomes" id="UP000464751"/>
    </source>
</evidence>
<sequence length="368" mass="38404">MKQQQEVVPAIDRIAVMGGGAWGTALAVTAIRAGRQVTLWAREPEVVEAIRTSQTNPVFLPGIELPPGIMATTDLGDAVREADAVLLVVPSQHVREACQALKPHLSPRLPIVICAKGIEQDTGLLLQSVLADELPDHPVAVLSGPTFAHEVAAGEPTAVTIASDDVPTAGESSLAARMAVALGTQTFRPYVADDVTGVEVGGAVKNVLALASGMASGLSFGANTRAAIITRGLDEIKRLSEALGGRRDTVTGLSGIGDLTLTCSSEQSRNMRYGMGLAMGRSAADIFDGRPVVVEGVENAVSVTDLARRLGVEMPICEAVRAVVIDGMPIQEAVATLLGRPFKAEPRSIDLLLPGPSDTTTLIMEDRS</sequence>
<feature type="binding site" evidence="14">
    <location>
        <position position="42"/>
    </location>
    <ligand>
        <name>NADPH</name>
        <dbReference type="ChEBI" id="CHEBI:57783"/>
    </ligand>
</feature>
<dbReference type="InterPro" id="IPR006109">
    <property type="entry name" value="G3P_DH_NAD-dep_C"/>
</dbReference>
<feature type="binding site" evidence="14">
    <location>
        <position position="146"/>
    </location>
    <ligand>
        <name>sn-glycerol 3-phosphate</name>
        <dbReference type="ChEBI" id="CHEBI:57597"/>
    </ligand>
</feature>
<feature type="binding site" evidence="16">
    <location>
        <begin position="269"/>
        <end position="270"/>
    </location>
    <ligand>
        <name>substrate</name>
    </ligand>
</feature>
<dbReference type="NCBIfam" id="NF000940">
    <property type="entry name" value="PRK00094.1-2"/>
    <property type="match status" value="1"/>
</dbReference>
<dbReference type="PIRSF" id="PIRSF000114">
    <property type="entry name" value="Glycerol-3-P_dh"/>
    <property type="match status" value="1"/>
</dbReference>
<feature type="binding site" evidence="14">
    <location>
        <position position="144"/>
    </location>
    <ligand>
        <name>sn-glycerol 3-phosphate</name>
        <dbReference type="ChEBI" id="CHEBI:57597"/>
    </ligand>
</feature>
<evidence type="ECO:0000256" key="16">
    <source>
        <dbReference type="PIRSR" id="PIRSR000114-2"/>
    </source>
</evidence>
<evidence type="ECO:0000256" key="15">
    <source>
        <dbReference type="PIRSR" id="PIRSR000114-1"/>
    </source>
</evidence>
<dbReference type="GO" id="GO:0008654">
    <property type="term" value="P:phospholipid biosynthetic process"/>
    <property type="evidence" value="ECO:0007669"/>
    <property type="project" value="UniProtKB-KW"/>
</dbReference>
<feature type="binding site" evidence="14">
    <location>
        <position position="269"/>
    </location>
    <ligand>
        <name>NADPH</name>
        <dbReference type="ChEBI" id="CHEBI:57783"/>
    </ligand>
</feature>
<proteinExistence type="inferred from homology"/>
<reference evidence="21 22" key="1">
    <citation type="submission" date="2020-02" db="EMBL/GenBank/DDBJ databases">
        <authorList>
            <person name="Li G."/>
        </authorList>
    </citation>
    <scope>NUCLEOTIDE SEQUENCE [LARGE SCALE GENOMIC DNA]</scope>
    <source>
        <strain evidence="21 22">DSM 102029</strain>
    </source>
</reference>
<organism evidence="21 22">
    <name type="scientific">Ancylobacter pratisalsi</name>
    <dbReference type="NCBI Taxonomy" id="1745854"/>
    <lineage>
        <taxon>Bacteria</taxon>
        <taxon>Pseudomonadati</taxon>
        <taxon>Pseudomonadota</taxon>
        <taxon>Alphaproteobacteria</taxon>
        <taxon>Hyphomicrobiales</taxon>
        <taxon>Xanthobacteraceae</taxon>
        <taxon>Ancylobacter</taxon>
    </lineage>
</organism>
<comment type="caution">
    <text evidence="14">Lacks conserved residue(s) required for the propagation of feature annotation.</text>
</comment>
<dbReference type="KEGG" id="apra:G3A50_05960"/>
<dbReference type="InterPro" id="IPR011128">
    <property type="entry name" value="G3P_DH_NAD-dep_N"/>
</dbReference>
<feature type="active site" description="Proton acceptor" evidence="14 15">
    <location>
        <position position="205"/>
    </location>
</feature>
<evidence type="ECO:0000256" key="8">
    <source>
        <dbReference type="ARBA" id="ARBA00023209"/>
    </source>
</evidence>
<keyword evidence="22" id="KW-1185">Reference proteome</keyword>
<evidence type="ECO:0000256" key="17">
    <source>
        <dbReference type="PIRSR" id="PIRSR000114-3"/>
    </source>
</evidence>
<dbReference type="Pfam" id="PF07479">
    <property type="entry name" value="NAD_Gly3P_dh_C"/>
    <property type="match status" value="1"/>
</dbReference>
<dbReference type="GO" id="GO:0005975">
    <property type="term" value="P:carbohydrate metabolic process"/>
    <property type="evidence" value="ECO:0007669"/>
    <property type="project" value="InterPro"/>
</dbReference>
<evidence type="ECO:0000256" key="18">
    <source>
        <dbReference type="RuleBase" id="RU000437"/>
    </source>
</evidence>
<feature type="binding site" evidence="16">
    <location>
        <position position="116"/>
    </location>
    <ligand>
        <name>substrate</name>
    </ligand>
</feature>
<protein>
    <recommendedName>
        <fullName evidence="12 14">Glycerol-3-phosphate dehydrogenase [NAD(P)+]</fullName>
        <ecNumber evidence="11 14">1.1.1.94</ecNumber>
    </recommendedName>
    <alternativeName>
        <fullName evidence="14">NAD(P)(+)-dependent glycerol-3-phosphate dehydrogenase</fullName>
    </alternativeName>
    <alternativeName>
        <fullName evidence="13 14">NAD(P)H-dependent dihydroxyacetone-phosphate reductase</fullName>
    </alternativeName>
</protein>
<feature type="binding site" evidence="14">
    <location>
        <position position="293"/>
    </location>
    <ligand>
        <name>NADPH</name>
        <dbReference type="ChEBI" id="CHEBI:57783"/>
    </ligand>
</feature>
<comment type="subcellular location">
    <subcellularLocation>
        <location evidence="14">Cytoplasm</location>
    </subcellularLocation>
</comment>
<dbReference type="EMBL" id="CP048630">
    <property type="protein sequence ID" value="QIB33303.1"/>
    <property type="molecule type" value="Genomic_DNA"/>
</dbReference>
<feature type="domain" description="Glycerol-3-phosphate dehydrogenase NAD-dependent C-terminal" evidence="20">
    <location>
        <begin position="194"/>
        <end position="334"/>
    </location>
</feature>
<keyword evidence="8 14" id="KW-0594">Phospholipid biosynthesis</keyword>
<evidence type="ECO:0000256" key="11">
    <source>
        <dbReference type="ARBA" id="ARBA00066687"/>
    </source>
</evidence>
<comment type="catalytic activity">
    <reaction evidence="10">
        <text>sn-glycerol 3-phosphate + NADP(+) = dihydroxyacetone phosphate + NADPH + H(+)</text>
        <dbReference type="Rhea" id="RHEA:11096"/>
        <dbReference type="ChEBI" id="CHEBI:15378"/>
        <dbReference type="ChEBI" id="CHEBI:57597"/>
        <dbReference type="ChEBI" id="CHEBI:57642"/>
        <dbReference type="ChEBI" id="CHEBI:57783"/>
        <dbReference type="ChEBI" id="CHEBI:58349"/>
        <dbReference type="EC" id="1.1.1.94"/>
    </reaction>
    <physiologicalReaction direction="right-to-left" evidence="10">
        <dbReference type="Rhea" id="RHEA:11098"/>
    </physiologicalReaction>
</comment>
<dbReference type="SUPFAM" id="SSF48179">
    <property type="entry name" value="6-phosphogluconate dehydrogenase C-terminal domain-like"/>
    <property type="match status" value="1"/>
</dbReference>
<evidence type="ECO:0000256" key="5">
    <source>
        <dbReference type="ARBA" id="ARBA00023002"/>
    </source>
</evidence>
<comment type="function">
    <text evidence="14">Catalyzes the reduction of the glycolytic intermediate dihydroxyacetone phosphate (DHAP) to sn-glycerol 3-phosphate (G3P), the key precursor for phospholipid synthesis.</text>
</comment>
<evidence type="ECO:0000256" key="1">
    <source>
        <dbReference type="ARBA" id="ARBA00011009"/>
    </source>
</evidence>
<keyword evidence="2 14" id="KW-0444">Lipid biosynthesis</keyword>
<evidence type="ECO:0000256" key="6">
    <source>
        <dbReference type="ARBA" id="ARBA00023027"/>
    </source>
</evidence>
<dbReference type="InterPro" id="IPR006168">
    <property type="entry name" value="G3P_DH_NAD-dep"/>
</dbReference>
<feature type="binding site" evidence="14">
    <location>
        <position position="269"/>
    </location>
    <ligand>
        <name>sn-glycerol 3-phosphate</name>
        <dbReference type="ChEBI" id="CHEBI:57597"/>
    </ligand>
</feature>
<dbReference type="NCBIfam" id="NF000942">
    <property type="entry name" value="PRK00094.1-4"/>
    <property type="match status" value="1"/>
</dbReference>
<dbReference type="PANTHER" id="PTHR11728:SF1">
    <property type="entry name" value="GLYCEROL-3-PHOSPHATE DEHYDROGENASE [NAD(+)] 2, CHLOROPLASTIC"/>
    <property type="match status" value="1"/>
</dbReference>
<dbReference type="AlphaFoldDB" id="A0A6P1YM41"/>
<dbReference type="GO" id="GO:0005829">
    <property type="term" value="C:cytosol"/>
    <property type="evidence" value="ECO:0007669"/>
    <property type="project" value="TreeGrafter"/>
</dbReference>
<evidence type="ECO:0000313" key="21">
    <source>
        <dbReference type="EMBL" id="QIB33303.1"/>
    </source>
</evidence>
<keyword evidence="3 14" id="KW-0547">Nucleotide-binding</keyword>
<feature type="binding site" evidence="14">
    <location>
        <position position="22"/>
    </location>
    <ligand>
        <name>NADPH</name>
        <dbReference type="ChEBI" id="CHEBI:57783"/>
    </ligand>
</feature>
<evidence type="ECO:0000256" key="14">
    <source>
        <dbReference type="HAMAP-Rule" id="MF_00394"/>
    </source>
</evidence>
<keyword evidence="9 14" id="KW-1208">Phospholipid metabolism</keyword>
<keyword evidence="6 14" id="KW-0520">NAD</keyword>
<feature type="binding site" evidence="14">
    <location>
        <position position="148"/>
    </location>
    <ligand>
        <name>NADPH</name>
        <dbReference type="ChEBI" id="CHEBI:57783"/>
    </ligand>
</feature>
<name>A0A6P1YM41_9HYPH</name>
<gene>
    <name evidence="14" type="primary">gpsA</name>
    <name evidence="21" type="ORF">G3A50_05960</name>
</gene>
<evidence type="ECO:0000259" key="19">
    <source>
        <dbReference type="Pfam" id="PF01210"/>
    </source>
</evidence>
<keyword evidence="4 14" id="KW-0521">NADP</keyword>
<dbReference type="InterPro" id="IPR036291">
    <property type="entry name" value="NAD(P)-bd_dom_sf"/>
</dbReference>
<comment type="pathway">
    <text evidence="14">Membrane lipid metabolism; glycerophospholipid metabolism.</text>
</comment>
<feature type="binding site" evidence="17">
    <location>
        <position position="269"/>
    </location>
    <ligand>
        <name>NAD(+)</name>
        <dbReference type="ChEBI" id="CHEBI:57540"/>
    </ligand>
</feature>
<dbReference type="UniPathway" id="UPA00940"/>
<keyword evidence="5 14" id="KW-0560">Oxidoreductase</keyword>
<dbReference type="GO" id="GO:0046167">
    <property type="term" value="P:glycerol-3-phosphate biosynthetic process"/>
    <property type="evidence" value="ECO:0007669"/>
    <property type="project" value="UniProtKB-UniRule"/>
</dbReference>
<dbReference type="FunFam" id="1.10.1040.10:FF:000001">
    <property type="entry name" value="Glycerol-3-phosphate dehydrogenase [NAD(P)+]"/>
    <property type="match status" value="1"/>
</dbReference>
<feature type="binding site" evidence="14">
    <location>
        <position position="116"/>
    </location>
    <ligand>
        <name>sn-glycerol 3-phosphate</name>
        <dbReference type="ChEBI" id="CHEBI:57597"/>
    </ligand>
</feature>
<dbReference type="SUPFAM" id="SSF51735">
    <property type="entry name" value="NAD(P)-binding Rossmann-fold domains"/>
    <property type="match status" value="1"/>
</dbReference>
<feature type="binding site" evidence="17">
    <location>
        <begin position="18"/>
        <end position="23"/>
    </location>
    <ligand>
        <name>NAD(+)</name>
        <dbReference type="ChEBI" id="CHEBI:57540"/>
    </ligand>
</feature>
<accession>A0A6P1YM41</accession>
<dbReference type="PANTHER" id="PTHR11728">
    <property type="entry name" value="GLYCEROL-3-PHOSPHATE DEHYDROGENASE"/>
    <property type="match status" value="1"/>
</dbReference>
<evidence type="ECO:0000256" key="13">
    <source>
        <dbReference type="ARBA" id="ARBA00080511"/>
    </source>
</evidence>
<dbReference type="InterPro" id="IPR008927">
    <property type="entry name" value="6-PGluconate_DH-like_C_sf"/>
</dbReference>
<dbReference type="GO" id="GO:0046168">
    <property type="term" value="P:glycerol-3-phosphate catabolic process"/>
    <property type="evidence" value="ECO:0007669"/>
    <property type="project" value="InterPro"/>
</dbReference>
<dbReference type="EC" id="1.1.1.94" evidence="11 14"/>
<dbReference type="PRINTS" id="PR00077">
    <property type="entry name" value="GPDHDRGNASE"/>
</dbReference>
<feature type="binding site" evidence="14">
    <location>
        <position position="205"/>
    </location>
    <ligand>
        <name>sn-glycerol 3-phosphate</name>
        <dbReference type="ChEBI" id="CHEBI:57597"/>
    </ligand>
</feature>
<keyword evidence="7 14" id="KW-0443">Lipid metabolism</keyword>
<evidence type="ECO:0000256" key="4">
    <source>
        <dbReference type="ARBA" id="ARBA00022857"/>
    </source>
</evidence>
<dbReference type="Gene3D" id="1.10.1040.10">
    <property type="entry name" value="N-(1-d-carboxylethyl)-l-norvaline Dehydrogenase, domain 2"/>
    <property type="match status" value="1"/>
</dbReference>
<dbReference type="Pfam" id="PF01210">
    <property type="entry name" value="NAD_Gly3P_dh_N"/>
    <property type="match status" value="1"/>
</dbReference>
<evidence type="ECO:0000256" key="12">
    <source>
        <dbReference type="ARBA" id="ARBA00069372"/>
    </source>
</evidence>
<dbReference type="HAMAP" id="MF_00394">
    <property type="entry name" value="NAD_Glyc3P_dehydrog"/>
    <property type="match status" value="1"/>
</dbReference>
<evidence type="ECO:0000256" key="10">
    <source>
        <dbReference type="ARBA" id="ARBA00052716"/>
    </source>
</evidence>
<feature type="binding site" evidence="14">
    <location>
        <position position="258"/>
    </location>
    <ligand>
        <name>sn-glycerol 3-phosphate</name>
        <dbReference type="ChEBI" id="CHEBI:57597"/>
    </ligand>
</feature>
<feature type="binding site" evidence="14">
    <location>
        <position position="295"/>
    </location>
    <ligand>
        <name>NADPH</name>
        <dbReference type="ChEBI" id="CHEBI:57783"/>
    </ligand>
</feature>
<dbReference type="GO" id="GO:0006650">
    <property type="term" value="P:glycerophospholipid metabolic process"/>
    <property type="evidence" value="ECO:0007669"/>
    <property type="project" value="UniProtKB-UniRule"/>
</dbReference>
<dbReference type="RefSeq" id="WP_163074400.1">
    <property type="nucleotide sequence ID" value="NZ_CP048630.1"/>
</dbReference>
<feature type="binding site" evidence="17">
    <location>
        <position position="148"/>
    </location>
    <ligand>
        <name>NAD(+)</name>
        <dbReference type="ChEBI" id="CHEBI:57540"/>
    </ligand>
</feature>
<evidence type="ECO:0000256" key="3">
    <source>
        <dbReference type="ARBA" id="ARBA00022741"/>
    </source>
</evidence>
<feature type="binding site" evidence="14">
    <location>
        <position position="270"/>
    </location>
    <ligand>
        <name>sn-glycerol 3-phosphate</name>
        <dbReference type="ChEBI" id="CHEBI:57597"/>
    </ligand>
</feature>
<evidence type="ECO:0000256" key="9">
    <source>
        <dbReference type="ARBA" id="ARBA00023264"/>
    </source>
</evidence>
<evidence type="ECO:0000259" key="20">
    <source>
        <dbReference type="Pfam" id="PF07479"/>
    </source>
</evidence>
<evidence type="ECO:0000256" key="7">
    <source>
        <dbReference type="ARBA" id="ARBA00023098"/>
    </source>
</evidence>
<keyword evidence="14" id="KW-0963">Cytoplasm</keyword>
<dbReference type="FunFam" id="3.40.50.720:FF:000019">
    <property type="entry name" value="Glycerol-3-phosphate dehydrogenase [NAD(P)+]"/>
    <property type="match status" value="1"/>
</dbReference>
<dbReference type="Gene3D" id="3.40.50.720">
    <property type="entry name" value="NAD(P)-binding Rossmann-like Domain"/>
    <property type="match status" value="1"/>
</dbReference>
<feature type="binding site" evidence="14">
    <location>
        <position position="116"/>
    </location>
    <ligand>
        <name>NADPH</name>
        <dbReference type="ChEBI" id="CHEBI:57783"/>
    </ligand>
</feature>
<dbReference type="GO" id="GO:0047952">
    <property type="term" value="F:glycerol-3-phosphate dehydrogenase [NAD(P)+] activity"/>
    <property type="evidence" value="ECO:0007669"/>
    <property type="project" value="UniProtKB-UniRule"/>
</dbReference>
<evidence type="ECO:0000256" key="2">
    <source>
        <dbReference type="ARBA" id="ARBA00022516"/>
    </source>
</evidence>
<dbReference type="PROSITE" id="PS00957">
    <property type="entry name" value="NAD_G3PDH"/>
    <property type="match status" value="1"/>
</dbReference>
<dbReference type="GO" id="GO:0051287">
    <property type="term" value="F:NAD binding"/>
    <property type="evidence" value="ECO:0007669"/>
    <property type="project" value="InterPro"/>
</dbReference>
<feature type="domain" description="Glycerol-3-phosphate dehydrogenase NAD-dependent N-terminal" evidence="19">
    <location>
        <begin position="14"/>
        <end position="165"/>
    </location>
</feature>
<comment type="catalytic activity">
    <reaction evidence="14">
        <text>sn-glycerol 3-phosphate + NAD(+) = dihydroxyacetone phosphate + NADH + H(+)</text>
        <dbReference type="Rhea" id="RHEA:11092"/>
        <dbReference type="ChEBI" id="CHEBI:15378"/>
        <dbReference type="ChEBI" id="CHEBI:57540"/>
        <dbReference type="ChEBI" id="CHEBI:57597"/>
        <dbReference type="ChEBI" id="CHEBI:57642"/>
        <dbReference type="ChEBI" id="CHEBI:57945"/>
        <dbReference type="EC" id="1.1.1.94"/>
    </reaction>
</comment>
<dbReference type="Proteomes" id="UP000464751">
    <property type="component" value="Chromosome"/>
</dbReference>
<comment type="similarity">
    <text evidence="1 14 18">Belongs to the NAD-dependent glycerol-3-phosphate dehydrogenase family.</text>
</comment>